<reference evidence="3" key="1">
    <citation type="journal article" date="2013" name="Nature">
        <title>Draft genome of the wheat A-genome progenitor Triticum urartu.</title>
        <authorList>
            <person name="Ling H.Q."/>
            <person name="Zhao S."/>
            <person name="Liu D."/>
            <person name="Wang J."/>
            <person name="Sun H."/>
            <person name="Zhang C."/>
            <person name="Fan H."/>
            <person name="Li D."/>
            <person name="Dong L."/>
            <person name="Tao Y."/>
            <person name="Gao C."/>
            <person name="Wu H."/>
            <person name="Li Y."/>
            <person name="Cui Y."/>
            <person name="Guo X."/>
            <person name="Zheng S."/>
            <person name="Wang B."/>
            <person name="Yu K."/>
            <person name="Liang Q."/>
            <person name="Yang W."/>
            <person name="Lou X."/>
            <person name="Chen J."/>
            <person name="Feng M."/>
            <person name="Jian J."/>
            <person name="Zhang X."/>
            <person name="Luo G."/>
            <person name="Jiang Y."/>
            <person name="Liu J."/>
            <person name="Wang Z."/>
            <person name="Sha Y."/>
            <person name="Zhang B."/>
            <person name="Wu H."/>
            <person name="Tang D."/>
            <person name="Shen Q."/>
            <person name="Xue P."/>
            <person name="Zou S."/>
            <person name="Wang X."/>
            <person name="Liu X."/>
            <person name="Wang F."/>
            <person name="Yang Y."/>
            <person name="An X."/>
            <person name="Dong Z."/>
            <person name="Zhang K."/>
            <person name="Zhang X."/>
            <person name="Luo M.C."/>
            <person name="Dvorak J."/>
            <person name="Tong Y."/>
            <person name="Wang J."/>
            <person name="Yang H."/>
            <person name="Li Z."/>
            <person name="Wang D."/>
            <person name="Zhang A."/>
            <person name="Wang J."/>
        </authorList>
    </citation>
    <scope>NUCLEOTIDE SEQUENCE</scope>
    <source>
        <strain evidence="3">cv. G1812</strain>
    </source>
</reference>
<proteinExistence type="predicted"/>
<dbReference type="Gramene" id="TuG1812G0500003721.01.T01">
    <property type="protein sequence ID" value="TuG1812G0500003721.01.T01"/>
    <property type="gene ID" value="TuG1812G0500003721.01"/>
</dbReference>
<accession>A0A8R7UKJ9</accession>
<reference evidence="2" key="3">
    <citation type="submission" date="2022-06" db="UniProtKB">
        <authorList>
            <consortium name="EnsemblPlants"/>
        </authorList>
    </citation>
    <scope>IDENTIFICATION</scope>
</reference>
<dbReference type="EnsemblPlants" id="TuG1812G0500003721.01.T01">
    <property type="protein sequence ID" value="TuG1812G0500003721.01.T01"/>
    <property type="gene ID" value="TuG1812G0500003721.01"/>
</dbReference>
<evidence type="ECO:0000313" key="3">
    <source>
        <dbReference type="Proteomes" id="UP000015106"/>
    </source>
</evidence>
<organism evidence="2 3">
    <name type="scientific">Triticum urartu</name>
    <name type="common">Red wild einkorn</name>
    <name type="synonym">Crithodium urartu</name>
    <dbReference type="NCBI Taxonomy" id="4572"/>
    <lineage>
        <taxon>Eukaryota</taxon>
        <taxon>Viridiplantae</taxon>
        <taxon>Streptophyta</taxon>
        <taxon>Embryophyta</taxon>
        <taxon>Tracheophyta</taxon>
        <taxon>Spermatophyta</taxon>
        <taxon>Magnoliopsida</taxon>
        <taxon>Liliopsida</taxon>
        <taxon>Poales</taxon>
        <taxon>Poaceae</taxon>
        <taxon>BOP clade</taxon>
        <taxon>Pooideae</taxon>
        <taxon>Triticodae</taxon>
        <taxon>Triticeae</taxon>
        <taxon>Triticinae</taxon>
        <taxon>Triticum</taxon>
    </lineage>
</organism>
<dbReference type="AlphaFoldDB" id="A0A8R7UKJ9"/>
<evidence type="ECO:0000256" key="1">
    <source>
        <dbReference type="SAM" id="MobiDB-lite"/>
    </source>
</evidence>
<evidence type="ECO:0000313" key="2">
    <source>
        <dbReference type="EnsemblPlants" id="TuG1812G0500003721.01.T01"/>
    </source>
</evidence>
<feature type="region of interest" description="Disordered" evidence="1">
    <location>
        <begin position="32"/>
        <end position="62"/>
    </location>
</feature>
<keyword evidence="3" id="KW-1185">Reference proteome</keyword>
<sequence length="240" mass="24492">MSSSPPSPSLPVTTGAAAAPLATGSLVLPSASLDLIPGASPGHPPAPITTTPPSPSTLPAHYTPEAMAGVLNDLVVTVQGIQLFLASPYGPPQPPPLPAPSGPPTLPWYSVPAALAGGYPALQQPPPPRRLRRPPRPPPPTAGLSQGPSGGLPIQQVRFPPSPSPIPAWLTGTSPLPVYTEAGEPAVPTLQFGAPSSALRIDEPVGTGASTPTPARFARIDFVTYDGSEDPLNWLNQCDQ</sequence>
<feature type="compositionally biased region" description="Pro residues" evidence="1">
    <location>
        <begin position="42"/>
        <end position="56"/>
    </location>
</feature>
<dbReference type="Proteomes" id="UP000015106">
    <property type="component" value="Chromosome 5"/>
</dbReference>
<protein>
    <submittedName>
        <fullName evidence="2">Uncharacterized protein</fullName>
    </submittedName>
</protein>
<feature type="region of interest" description="Disordered" evidence="1">
    <location>
        <begin position="117"/>
        <end position="166"/>
    </location>
</feature>
<name>A0A8R7UKJ9_TRIUA</name>
<reference evidence="2" key="2">
    <citation type="submission" date="2018-03" db="EMBL/GenBank/DDBJ databases">
        <title>The Triticum urartu genome reveals the dynamic nature of wheat genome evolution.</title>
        <authorList>
            <person name="Ling H."/>
            <person name="Ma B."/>
            <person name="Shi X."/>
            <person name="Liu H."/>
            <person name="Dong L."/>
            <person name="Sun H."/>
            <person name="Cao Y."/>
            <person name="Gao Q."/>
            <person name="Zheng S."/>
            <person name="Li Y."/>
            <person name="Yu Y."/>
            <person name="Du H."/>
            <person name="Qi M."/>
            <person name="Li Y."/>
            <person name="Yu H."/>
            <person name="Cui Y."/>
            <person name="Wang N."/>
            <person name="Chen C."/>
            <person name="Wu H."/>
            <person name="Zhao Y."/>
            <person name="Zhang J."/>
            <person name="Li Y."/>
            <person name="Zhou W."/>
            <person name="Zhang B."/>
            <person name="Hu W."/>
            <person name="Eijk M."/>
            <person name="Tang J."/>
            <person name="Witsenboer H."/>
            <person name="Zhao S."/>
            <person name="Li Z."/>
            <person name="Zhang A."/>
            <person name="Wang D."/>
            <person name="Liang C."/>
        </authorList>
    </citation>
    <scope>NUCLEOTIDE SEQUENCE [LARGE SCALE GENOMIC DNA]</scope>
    <source>
        <strain evidence="2">cv. G1812</strain>
    </source>
</reference>